<evidence type="ECO:0000256" key="5">
    <source>
        <dbReference type="ARBA" id="ARBA00038359"/>
    </source>
</evidence>
<dbReference type="InterPro" id="IPR052337">
    <property type="entry name" value="SAT4-like"/>
</dbReference>
<evidence type="ECO:0000259" key="7">
    <source>
        <dbReference type="Pfam" id="PF20684"/>
    </source>
</evidence>
<dbReference type="AlphaFoldDB" id="A0A8H3F0Q4"/>
<comment type="similarity">
    <text evidence="5">Belongs to the SAT4 family.</text>
</comment>
<evidence type="ECO:0000313" key="8">
    <source>
        <dbReference type="EMBL" id="CAF9915979.1"/>
    </source>
</evidence>
<keyword evidence="4 6" id="KW-0472">Membrane</keyword>
<dbReference type="Proteomes" id="UP000664521">
    <property type="component" value="Unassembled WGS sequence"/>
</dbReference>
<dbReference type="EMBL" id="CAJPDS010000017">
    <property type="protein sequence ID" value="CAF9915979.1"/>
    <property type="molecule type" value="Genomic_DNA"/>
</dbReference>
<evidence type="ECO:0000256" key="2">
    <source>
        <dbReference type="ARBA" id="ARBA00022692"/>
    </source>
</evidence>
<protein>
    <recommendedName>
        <fullName evidence="7">Rhodopsin domain-containing protein</fullName>
    </recommendedName>
</protein>
<sequence length="336" mass="37266">MAVPNSAPYEDRAYVLCLILGFTLALALALICCRFYVRIKITKNLGWDDVMIVLAMVTAIIAISFVSTSMHYGLGKHVSSLSPEHIHQAVKWDYVQSVPLVLAAMWTKISIFFFLRRMFLTTRTKWTWTWTLHFINGVNIAANVASATTQLTQCTPASKLWDPTVPGTCWAPGTQAAVGIFQGATSVFCDLAFSTLPIVFLWNVNIKLSIKVGICSLMGLGFFTAACAIVRTIVSNTESLDDFTYNDVTWSIWIYLETLLGIVTACLPTIRPLLKTQFIKNCLGKFPSLGSRNRKHMGMRDGGRPDGLGYMMSANRRKAQARPGFAHSETEMTVLV</sequence>
<organism evidence="8 9">
    <name type="scientific">Heterodermia speciosa</name>
    <dbReference type="NCBI Taxonomy" id="116794"/>
    <lineage>
        <taxon>Eukaryota</taxon>
        <taxon>Fungi</taxon>
        <taxon>Dikarya</taxon>
        <taxon>Ascomycota</taxon>
        <taxon>Pezizomycotina</taxon>
        <taxon>Lecanoromycetes</taxon>
        <taxon>OSLEUM clade</taxon>
        <taxon>Lecanoromycetidae</taxon>
        <taxon>Caliciales</taxon>
        <taxon>Physciaceae</taxon>
        <taxon>Heterodermia</taxon>
    </lineage>
</organism>
<gene>
    <name evidence="8" type="ORF">HETSPECPRED_002699</name>
</gene>
<feature type="transmembrane region" description="Helical" evidence="6">
    <location>
        <begin position="94"/>
        <end position="115"/>
    </location>
</feature>
<name>A0A8H3F0Q4_9LECA</name>
<feature type="transmembrane region" description="Helical" evidence="6">
    <location>
        <begin position="49"/>
        <end position="74"/>
    </location>
</feature>
<keyword evidence="2 6" id="KW-0812">Transmembrane</keyword>
<accession>A0A8H3F0Q4</accession>
<feature type="transmembrane region" description="Helical" evidence="6">
    <location>
        <begin position="252"/>
        <end position="270"/>
    </location>
</feature>
<comment type="subcellular location">
    <subcellularLocation>
        <location evidence="1">Membrane</location>
        <topology evidence="1">Multi-pass membrane protein</topology>
    </subcellularLocation>
</comment>
<dbReference type="GO" id="GO:0016020">
    <property type="term" value="C:membrane"/>
    <property type="evidence" value="ECO:0007669"/>
    <property type="project" value="UniProtKB-SubCell"/>
</dbReference>
<evidence type="ECO:0000313" key="9">
    <source>
        <dbReference type="Proteomes" id="UP000664521"/>
    </source>
</evidence>
<dbReference type="PANTHER" id="PTHR33048:SF146">
    <property type="entry name" value="INTEGRAL MEMBRANE PROTEIN"/>
    <property type="match status" value="1"/>
</dbReference>
<comment type="caution">
    <text evidence="8">The sequence shown here is derived from an EMBL/GenBank/DDBJ whole genome shotgun (WGS) entry which is preliminary data.</text>
</comment>
<evidence type="ECO:0000256" key="4">
    <source>
        <dbReference type="ARBA" id="ARBA00023136"/>
    </source>
</evidence>
<feature type="transmembrane region" description="Helical" evidence="6">
    <location>
        <begin position="212"/>
        <end position="232"/>
    </location>
</feature>
<keyword evidence="3 6" id="KW-1133">Transmembrane helix</keyword>
<feature type="transmembrane region" description="Helical" evidence="6">
    <location>
        <begin position="13"/>
        <end position="37"/>
    </location>
</feature>
<reference evidence="8" key="1">
    <citation type="submission" date="2021-03" db="EMBL/GenBank/DDBJ databases">
        <authorList>
            <person name="Tagirdzhanova G."/>
        </authorList>
    </citation>
    <scope>NUCLEOTIDE SEQUENCE</scope>
</reference>
<evidence type="ECO:0000256" key="6">
    <source>
        <dbReference type="SAM" id="Phobius"/>
    </source>
</evidence>
<dbReference type="PANTHER" id="PTHR33048">
    <property type="entry name" value="PTH11-LIKE INTEGRAL MEMBRANE PROTEIN (AFU_ORTHOLOGUE AFUA_5G11245)"/>
    <property type="match status" value="1"/>
</dbReference>
<keyword evidence="9" id="KW-1185">Reference proteome</keyword>
<feature type="domain" description="Rhodopsin" evidence="7">
    <location>
        <begin position="34"/>
        <end position="275"/>
    </location>
</feature>
<dbReference type="OrthoDB" id="3923077at2759"/>
<evidence type="ECO:0000256" key="3">
    <source>
        <dbReference type="ARBA" id="ARBA00022989"/>
    </source>
</evidence>
<evidence type="ECO:0000256" key="1">
    <source>
        <dbReference type="ARBA" id="ARBA00004141"/>
    </source>
</evidence>
<dbReference type="InterPro" id="IPR049326">
    <property type="entry name" value="Rhodopsin_dom_fungi"/>
</dbReference>
<dbReference type="Pfam" id="PF20684">
    <property type="entry name" value="Fung_rhodopsin"/>
    <property type="match status" value="1"/>
</dbReference>
<proteinExistence type="inferred from homology"/>